<dbReference type="Pfam" id="PF00595">
    <property type="entry name" value="PDZ"/>
    <property type="match status" value="1"/>
</dbReference>
<feature type="domain" description="PDZ" evidence="6">
    <location>
        <begin position="32"/>
        <end position="113"/>
    </location>
</feature>
<name>A0A6I8N0S3_ORNAN</name>
<dbReference type="Bgee" id="ENSOANG00000044570">
    <property type="expression patterns" value="Expressed in liver and 4 other cell types or tissues"/>
</dbReference>
<keyword evidence="9" id="KW-1185">Reference proteome</keyword>
<dbReference type="PROSITE" id="PS50052">
    <property type="entry name" value="GUANYLATE_KINASE_2"/>
    <property type="match status" value="1"/>
</dbReference>
<dbReference type="FunFam" id="3.30.63.10:FF:000002">
    <property type="entry name" value="Guanylate kinase 1"/>
    <property type="match status" value="1"/>
</dbReference>
<evidence type="ECO:0008006" key="10">
    <source>
        <dbReference type="Google" id="ProtNLM"/>
    </source>
</evidence>
<dbReference type="InterPro" id="IPR001452">
    <property type="entry name" value="SH3_domain"/>
</dbReference>
<dbReference type="OMA" id="PACWIRP"/>
<dbReference type="CDD" id="cd00071">
    <property type="entry name" value="GMPK"/>
    <property type="match status" value="1"/>
</dbReference>
<reference evidence="8" key="3">
    <citation type="submission" date="2025-09" db="UniProtKB">
        <authorList>
            <consortium name="Ensembl"/>
        </authorList>
    </citation>
    <scope>IDENTIFICATION</scope>
    <source>
        <strain evidence="8">Glennie</strain>
    </source>
</reference>
<dbReference type="InterPro" id="IPR050716">
    <property type="entry name" value="MAGUK"/>
</dbReference>
<proteinExistence type="inferred from homology"/>
<dbReference type="InterPro" id="IPR027417">
    <property type="entry name" value="P-loop_NTPase"/>
</dbReference>
<protein>
    <recommendedName>
        <fullName evidence="10">Membrane palmitoylated protein 4</fullName>
    </recommendedName>
</protein>
<dbReference type="Gene3D" id="3.40.50.300">
    <property type="entry name" value="P-loop containing nucleotide triphosphate hydrolases"/>
    <property type="match status" value="1"/>
</dbReference>
<feature type="domain" description="SH3" evidence="4">
    <location>
        <begin position="120"/>
        <end position="190"/>
    </location>
</feature>
<reference evidence="8" key="2">
    <citation type="submission" date="2025-08" db="UniProtKB">
        <authorList>
            <consortium name="Ensembl"/>
        </authorList>
    </citation>
    <scope>IDENTIFICATION</scope>
    <source>
        <strain evidence="8">Glennie</strain>
    </source>
</reference>
<dbReference type="Gene3D" id="2.30.30.40">
    <property type="entry name" value="SH3 Domains"/>
    <property type="match status" value="1"/>
</dbReference>
<dbReference type="PROSITE" id="PS50106">
    <property type="entry name" value="PDZ"/>
    <property type="match status" value="1"/>
</dbReference>
<evidence type="ECO:0000259" key="7">
    <source>
        <dbReference type="PROSITE" id="PS51022"/>
    </source>
</evidence>
<dbReference type="Pfam" id="PF00625">
    <property type="entry name" value="Guanylate_kin"/>
    <property type="match status" value="1"/>
</dbReference>
<dbReference type="GO" id="GO:0005886">
    <property type="term" value="C:plasma membrane"/>
    <property type="evidence" value="ECO:0000318"/>
    <property type="project" value="GO_Central"/>
</dbReference>
<dbReference type="InterPro" id="IPR001478">
    <property type="entry name" value="PDZ"/>
</dbReference>
<evidence type="ECO:0000256" key="3">
    <source>
        <dbReference type="PROSITE-ProRule" id="PRU00192"/>
    </source>
</evidence>
<dbReference type="SMART" id="SM00072">
    <property type="entry name" value="GuKc"/>
    <property type="match status" value="1"/>
</dbReference>
<dbReference type="CDD" id="cd06799">
    <property type="entry name" value="PDZ_MPP3-MPP4-MPP7-like"/>
    <property type="match status" value="1"/>
</dbReference>
<feature type="domain" description="Guanylate kinase-like" evidence="5">
    <location>
        <begin position="265"/>
        <end position="454"/>
    </location>
</feature>
<reference evidence="8 9" key="1">
    <citation type="journal article" date="2008" name="Nature">
        <title>Genome analysis of the platypus reveals unique signatures of evolution.</title>
        <authorList>
            <person name="Warren W.C."/>
            <person name="Hillier L.W."/>
            <person name="Marshall Graves J.A."/>
            <person name="Birney E."/>
            <person name="Ponting C.P."/>
            <person name="Grutzner F."/>
            <person name="Belov K."/>
            <person name="Miller W."/>
            <person name="Clarke L."/>
            <person name="Chinwalla A.T."/>
            <person name="Yang S.P."/>
            <person name="Heger A."/>
            <person name="Locke D.P."/>
            <person name="Miethke P."/>
            <person name="Waters P.D."/>
            <person name="Veyrunes F."/>
            <person name="Fulton L."/>
            <person name="Fulton B."/>
            <person name="Graves T."/>
            <person name="Wallis J."/>
            <person name="Puente X.S."/>
            <person name="Lopez-Otin C."/>
            <person name="Ordonez G.R."/>
            <person name="Eichler E.E."/>
            <person name="Chen L."/>
            <person name="Cheng Z."/>
            <person name="Deakin J.E."/>
            <person name="Alsop A."/>
            <person name="Thompson K."/>
            <person name="Kirby P."/>
            <person name="Papenfuss A.T."/>
            <person name="Wakefield M.J."/>
            <person name="Olender T."/>
            <person name="Lancet D."/>
            <person name="Huttley G.A."/>
            <person name="Smit A.F."/>
            <person name="Pask A."/>
            <person name="Temple-Smith P."/>
            <person name="Batzer M.A."/>
            <person name="Walker J.A."/>
            <person name="Konkel M.K."/>
            <person name="Harris R.S."/>
            <person name="Whittington C.M."/>
            <person name="Wong E.S."/>
            <person name="Gemmell N.J."/>
            <person name="Buschiazzo E."/>
            <person name="Vargas Jentzsch I.M."/>
            <person name="Merkel A."/>
            <person name="Schmitz J."/>
            <person name="Zemann A."/>
            <person name="Churakov G."/>
            <person name="Kriegs J.O."/>
            <person name="Brosius J."/>
            <person name="Murchison E.P."/>
            <person name="Sachidanandam R."/>
            <person name="Smith C."/>
            <person name="Hannon G.J."/>
            <person name="Tsend-Ayush E."/>
            <person name="McMillan D."/>
            <person name="Attenborough R."/>
            <person name="Rens W."/>
            <person name="Ferguson-Smith M."/>
            <person name="Lefevre C.M."/>
            <person name="Sharp J.A."/>
            <person name="Nicholas K.R."/>
            <person name="Ray D.A."/>
            <person name="Kube M."/>
            <person name="Reinhardt R."/>
            <person name="Pringle T.H."/>
            <person name="Taylor J."/>
            <person name="Jones R.C."/>
            <person name="Nixon B."/>
            <person name="Dacheux J.L."/>
            <person name="Niwa H."/>
            <person name="Sekita Y."/>
            <person name="Huang X."/>
            <person name="Stark A."/>
            <person name="Kheradpour P."/>
            <person name="Kellis M."/>
            <person name="Flicek P."/>
            <person name="Chen Y."/>
            <person name="Webber C."/>
            <person name="Hardison R."/>
            <person name="Nelson J."/>
            <person name="Hallsworth-Pepin K."/>
            <person name="Delehaunty K."/>
            <person name="Markovic C."/>
            <person name="Minx P."/>
            <person name="Feng Y."/>
            <person name="Kremitzki C."/>
            <person name="Mitreva M."/>
            <person name="Glasscock J."/>
            <person name="Wylie T."/>
            <person name="Wohldmann P."/>
            <person name="Thiru P."/>
            <person name="Nhan M.N."/>
            <person name="Pohl C.S."/>
            <person name="Smith S.M."/>
            <person name="Hou S."/>
            <person name="Nefedov M."/>
            <person name="de Jong P.J."/>
            <person name="Renfree M.B."/>
            <person name="Mardis E.R."/>
            <person name="Wilson R.K."/>
        </authorList>
    </citation>
    <scope>NUCLEOTIDE SEQUENCE [LARGE SCALE GENOMIC DNA]</scope>
    <source>
        <strain evidence="8 9">Glennie</strain>
    </source>
</reference>
<dbReference type="SMART" id="SM00326">
    <property type="entry name" value="SH3"/>
    <property type="match status" value="1"/>
</dbReference>
<evidence type="ECO:0000259" key="4">
    <source>
        <dbReference type="PROSITE" id="PS50002"/>
    </source>
</evidence>
<accession>A0A6I8N0S3</accession>
<dbReference type="InterPro" id="IPR008145">
    <property type="entry name" value="GK/Ca_channel_bsu"/>
</dbReference>
<dbReference type="InParanoid" id="A0A6I8N0S3"/>
<evidence type="ECO:0000256" key="1">
    <source>
        <dbReference type="ARBA" id="ARBA00007014"/>
    </source>
</evidence>
<dbReference type="Ensembl" id="ENSOANT00000061104.1">
    <property type="protein sequence ID" value="ENSOANP00000034575.1"/>
    <property type="gene ID" value="ENSOANG00000044570.1"/>
</dbReference>
<dbReference type="Gene3D" id="2.30.42.10">
    <property type="match status" value="1"/>
</dbReference>
<dbReference type="PANTHER" id="PTHR23122">
    <property type="entry name" value="MEMBRANE-ASSOCIATED GUANYLATE KINASE MAGUK"/>
    <property type="match status" value="1"/>
</dbReference>
<evidence type="ECO:0000256" key="2">
    <source>
        <dbReference type="ARBA" id="ARBA00022443"/>
    </source>
</evidence>
<dbReference type="GO" id="GO:0005912">
    <property type="term" value="C:adherens junction"/>
    <property type="evidence" value="ECO:0000318"/>
    <property type="project" value="GO_Central"/>
</dbReference>
<dbReference type="SUPFAM" id="SSF50156">
    <property type="entry name" value="PDZ domain-like"/>
    <property type="match status" value="1"/>
</dbReference>
<dbReference type="InterPro" id="IPR036028">
    <property type="entry name" value="SH3-like_dom_sf"/>
</dbReference>
<dbReference type="GeneTree" id="ENSGT00940000156444"/>
<dbReference type="FunCoup" id="A0A6I8N0S3">
    <property type="interactions" value="158"/>
</dbReference>
<sequence>LTAHDSVALEDFEPVLPPLPDNLPEDEDAMRIVCLVKNKQPLGATIKRHEVTGDVVIARVILGGLADRSGLLHAGDKLVEVNGVSVAGLDPEQIIHILALSRGIVTFKVVPVSDRPVNDQTALYVRAMTDYRPQQDPAIPCADAGLPFRRGDVLQIVDQNDVLWWQARKASDRGTRAGLIPSSYLLTSKRLANPTVIMIAFIILPLSVFPPRPAGFRRSTRLCRRRSARGPQPGCPTCCPGRGCRGGGGPYEEVARYQRSPADRPRAIVLVGPSGVGVNELRRRLIGFNPDRFQSAVPHTTRARKSYEEDGREYHFVSRETFEGMVNSHRMLEFGTYGGNFYGTSADAVRSVLEGGRICVLDLEPQGIQGARTHDLKPYVIFIKPPGGSRLRRSRREATIITDYFVNVKFKDEDLQEMEDAARRTEARFGQFFDEVIVNDDLPRAFGQLLSAVQRAQGEPQWVPAAWLSVR</sequence>
<dbReference type="InterPro" id="IPR004172">
    <property type="entry name" value="L27_dom"/>
</dbReference>
<comment type="similarity">
    <text evidence="1">Belongs to the MAGUK family.</text>
</comment>
<dbReference type="InterPro" id="IPR008144">
    <property type="entry name" value="Guanylate_kin-like_dom"/>
</dbReference>
<keyword evidence="2 3" id="KW-0728">SH3 domain</keyword>
<dbReference type="PROSITE" id="PS00856">
    <property type="entry name" value="GUANYLATE_KINASE_1"/>
    <property type="match status" value="1"/>
</dbReference>
<evidence type="ECO:0000313" key="8">
    <source>
        <dbReference type="Ensembl" id="ENSOANP00000034575.1"/>
    </source>
</evidence>
<dbReference type="Proteomes" id="UP000002279">
    <property type="component" value="Chromosome 7"/>
</dbReference>
<dbReference type="Pfam" id="PF00018">
    <property type="entry name" value="SH3_1"/>
    <property type="match status" value="1"/>
</dbReference>
<dbReference type="SMART" id="SM00228">
    <property type="entry name" value="PDZ"/>
    <property type="match status" value="1"/>
</dbReference>
<dbReference type="InterPro" id="IPR020590">
    <property type="entry name" value="Guanylate_kinase_CS"/>
</dbReference>
<evidence type="ECO:0000313" key="9">
    <source>
        <dbReference type="Proteomes" id="UP000002279"/>
    </source>
</evidence>
<dbReference type="PROSITE" id="PS51022">
    <property type="entry name" value="L27"/>
    <property type="match status" value="1"/>
</dbReference>
<dbReference type="InterPro" id="IPR036034">
    <property type="entry name" value="PDZ_sf"/>
</dbReference>
<evidence type="ECO:0000259" key="5">
    <source>
        <dbReference type="PROSITE" id="PS50052"/>
    </source>
</evidence>
<dbReference type="SUPFAM" id="SSF50044">
    <property type="entry name" value="SH3-domain"/>
    <property type="match status" value="1"/>
</dbReference>
<feature type="domain" description="L27" evidence="7">
    <location>
        <begin position="1"/>
        <end position="15"/>
    </location>
</feature>
<organism evidence="8 9">
    <name type="scientific">Ornithorhynchus anatinus</name>
    <name type="common">Duckbill platypus</name>
    <dbReference type="NCBI Taxonomy" id="9258"/>
    <lineage>
        <taxon>Eukaryota</taxon>
        <taxon>Metazoa</taxon>
        <taxon>Chordata</taxon>
        <taxon>Craniata</taxon>
        <taxon>Vertebrata</taxon>
        <taxon>Euteleostomi</taxon>
        <taxon>Mammalia</taxon>
        <taxon>Monotremata</taxon>
        <taxon>Ornithorhynchidae</taxon>
        <taxon>Ornithorhynchus</taxon>
    </lineage>
</organism>
<dbReference type="AlphaFoldDB" id="A0A6I8N0S3"/>
<evidence type="ECO:0000259" key="6">
    <source>
        <dbReference type="PROSITE" id="PS50106"/>
    </source>
</evidence>
<dbReference type="PROSITE" id="PS50002">
    <property type="entry name" value="SH3"/>
    <property type="match status" value="1"/>
</dbReference>
<dbReference type="SUPFAM" id="SSF52540">
    <property type="entry name" value="P-loop containing nucleoside triphosphate hydrolases"/>
    <property type="match status" value="1"/>
</dbReference>